<evidence type="ECO:0000256" key="7">
    <source>
        <dbReference type="RuleBase" id="RU365103"/>
    </source>
</evidence>
<evidence type="ECO:0000256" key="6">
    <source>
        <dbReference type="ARBA" id="ARBA00049183"/>
    </source>
</evidence>
<dbReference type="Gene3D" id="3.40.50.2000">
    <property type="entry name" value="Glycogen Phosphorylase B"/>
    <property type="match status" value="1"/>
</dbReference>
<evidence type="ECO:0000256" key="5">
    <source>
        <dbReference type="ARBA" id="ARBA00031445"/>
    </source>
</evidence>
<comment type="subcellular location">
    <subcellularLocation>
        <location evidence="7">Cell membrane</location>
    </subcellularLocation>
</comment>
<dbReference type="Pfam" id="PF04413">
    <property type="entry name" value="Glycos_transf_N"/>
    <property type="match status" value="1"/>
</dbReference>
<evidence type="ECO:0000256" key="4">
    <source>
        <dbReference type="ARBA" id="ARBA00022679"/>
    </source>
</evidence>
<feature type="domain" description="3-deoxy-D-manno-octulosonic-acid transferase N-terminal" evidence="8">
    <location>
        <begin position="33"/>
        <end position="209"/>
    </location>
</feature>
<comment type="pathway">
    <text evidence="1 7">Bacterial outer membrane biogenesis; LPS core biosynthesis.</text>
</comment>
<dbReference type="PANTHER" id="PTHR42755:SF1">
    <property type="entry name" value="3-DEOXY-D-MANNO-OCTULOSONIC ACID TRANSFERASE, MITOCHONDRIAL-RELATED"/>
    <property type="match status" value="1"/>
</dbReference>
<dbReference type="EC" id="2.4.99.12" evidence="2 7"/>
<evidence type="ECO:0000256" key="2">
    <source>
        <dbReference type="ARBA" id="ARBA00012621"/>
    </source>
</evidence>
<keyword evidence="7" id="KW-0448">Lipopolysaccharide biosynthesis</keyword>
<dbReference type="RefSeq" id="WP_255186689.1">
    <property type="nucleotide sequence ID" value="NZ_CP113517.1"/>
</dbReference>
<keyword evidence="9" id="KW-0328">Glycosyltransferase</keyword>
<proteinExistence type="inferred from homology"/>
<dbReference type="GO" id="GO:0043842">
    <property type="term" value="F:Kdo transferase activity"/>
    <property type="evidence" value="ECO:0007669"/>
    <property type="project" value="UniProtKB-EC"/>
</dbReference>
<reference evidence="9" key="1">
    <citation type="submission" date="2022-11" db="EMBL/GenBank/DDBJ databases">
        <title>Methylomonas rapida sp. nov., Carotenoid-Producing Obligate Methanotrophs with High Growth Characteristics and Biotechnological Potential.</title>
        <authorList>
            <person name="Tikhonova E.N."/>
            <person name="Suleimanov R.Z."/>
            <person name="Miroshnikov K."/>
            <person name="Oshkin I.Y."/>
            <person name="Belova S.E."/>
            <person name="Danilova O.V."/>
            <person name="Ashikhmin A."/>
            <person name="Konopkin A."/>
            <person name="But S.Y."/>
            <person name="Khmelenina V.N."/>
            <person name="Kuznetsov N."/>
            <person name="Pimenov N.V."/>
            <person name="Dedysh S.N."/>
        </authorList>
    </citation>
    <scope>NUCLEOTIDE SEQUENCE</scope>
    <source>
        <strain evidence="9">MP1</strain>
    </source>
</reference>
<organism evidence="9 10">
    <name type="scientific">Methylomonas rapida</name>
    <dbReference type="NCBI Taxonomy" id="2963939"/>
    <lineage>
        <taxon>Bacteria</taxon>
        <taxon>Pseudomonadati</taxon>
        <taxon>Pseudomonadota</taxon>
        <taxon>Gammaproteobacteria</taxon>
        <taxon>Methylococcales</taxon>
        <taxon>Methylococcaceae</taxon>
        <taxon>Methylomonas</taxon>
    </lineage>
</organism>
<gene>
    <name evidence="9" type="primary">waaA</name>
    <name evidence="9" type="ORF">NM686_004510</name>
</gene>
<dbReference type="SUPFAM" id="SSF53756">
    <property type="entry name" value="UDP-Glycosyltransferase/glycogen phosphorylase"/>
    <property type="match status" value="1"/>
</dbReference>
<comment type="similarity">
    <text evidence="7">Belongs to the glycosyltransferase group 1 family.</text>
</comment>
<comment type="function">
    <text evidence="7">Involved in lipopolysaccharide (LPS) biosynthesis. Catalyzes the transfer of 3-deoxy-D-manno-octulosonate (Kdo) residue(s) from CMP-Kdo to lipid IV(A), the tetraacyldisaccharide-1,4'-bisphosphate precursor of lipid A.</text>
</comment>
<comment type="catalytic activity">
    <reaction evidence="6 7">
        <text>lipid IVA (E. coli) + CMP-3-deoxy-beta-D-manno-octulosonate = alpha-Kdo-(2-&gt;6)-lipid IVA (E. coli) + CMP + H(+)</text>
        <dbReference type="Rhea" id="RHEA:28066"/>
        <dbReference type="ChEBI" id="CHEBI:15378"/>
        <dbReference type="ChEBI" id="CHEBI:58603"/>
        <dbReference type="ChEBI" id="CHEBI:60364"/>
        <dbReference type="ChEBI" id="CHEBI:60377"/>
        <dbReference type="ChEBI" id="CHEBI:85987"/>
        <dbReference type="EC" id="2.4.99.12"/>
    </reaction>
</comment>
<keyword evidence="7" id="KW-0472">Membrane</keyword>
<keyword evidence="10" id="KW-1185">Reference proteome</keyword>
<dbReference type="InterPro" id="IPR038107">
    <property type="entry name" value="Glycos_transf_N_sf"/>
</dbReference>
<evidence type="ECO:0000313" key="9">
    <source>
        <dbReference type="EMBL" id="WAR45781.1"/>
    </source>
</evidence>
<sequence length="421" mass="47598">MRHIYTLIFYCALPFVLLRLYWRGVKAVDYRRRWRERLGFYASTPVRNVVWFHCVSVGEAEAAFSLIGLLQSEHPGQRFLVTTTTPTGSARVRAVLADRVEHVYLPYDLPAVLVRFFAHFRPKMAIFMEKEIWPNLFAMCAEQEVPLFVINARLSARSAPAYQKISWLIKPALACVDQIATQTEEDKRRFIEIGAMPERVTVLGNLKFDLAIDDSLLAAGRAMRRQLFAGRFVWIAASTHHGEESLLLPVYQRLKQRIPELLLLIAPRHPERFRQVEQLCADQGLDAVMRSESLPVSEVTDVYIADSMGELKMLYAAADVAFVGGSLVPVGGHNVLEPALAGVPILFGPEMFNFKEIAQRLLAEQGALQCDEPMVLAEAVLRIRGDEDFRNKMAAKAKAFVLRNQGATRRTADMLTQALRR</sequence>
<evidence type="ECO:0000259" key="8">
    <source>
        <dbReference type="Pfam" id="PF04413"/>
    </source>
</evidence>
<name>A0ABY7GMP1_9GAMM</name>
<evidence type="ECO:0000256" key="3">
    <source>
        <dbReference type="ARBA" id="ARBA00019077"/>
    </source>
</evidence>
<evidence type="ECO:0000256" key="1">
    <source>
        <dbReference type="ARBA" id="ARBA00004713"/>
    </source>
</evidence>
<keyword evidence="7" id="KW-1003">Cell membrane</keyword>
<dbReference type="EMBL" id="CP113517">
    <property type="protein sequence ID" value="WAR45781.1"/>
    <property type="molecule type" value="Genomic_DNA"/>
</dbReference>
<dbReference type="InterPro" id="IPR007507">
    <property type="entry name" value="Glycos_transf_N"/>
</dbReference>
<accession>A0ABY7GMP1</accession>
<dbReference type="Gene3D" id="3.40.50.11720">
    <property type="entry name" value="3-Deoxy-D-manno-octulosonic-acid transferase, N-terminal domain"/>
    <property type="match status" value="1"/>
</dbReference>
<protein>
    <recommendedName>
        <fullName evidence="3 7">3-deoxy-D-manno-octulosonic acid transferase</fullName>
        <shortName evidence="7">Kdo transferase</shortName>
        <ecNumber evidence="2 7">2.4.99.12</ecNumber>
    </recommendedName>
    <alternativeName>
        <fullName evidence="5 7">Lipid IV(A) 3-deoxy-D-manno-octulosonic acid transferase</fullName>
    </alternativeName>
</protein>
<dbReference type="NCBIfam" id="NF004388">
    <property type="entry name" value="PRK05749.1-4"/>
    <property type="match status" value="1"/>
</dbReference>
<dbReference type="Proteomes" id="UP001162780">
    <property type="component" value="Chromosome"/>
</dbReference>
<dbReference type="InterPro" id="IPR039901">
    <property type="entry name" value="Kdotransferase"/>
</dbReference>
<evidence type="ECO:0000313" key="10">
    <source>
        <dbReference type="Proteomes" id="UP001162780"/>
    </source>
</evidence>
<dbReference type="PANTHER" id="PTHR42755">
    <property type="entry name" value="3-DEOXY-MANNO-OCTULOSONATE CYTIDYLYLTRANSFERASE"/>
    <property type="match status" value="1"/>
</dbReference>
<keyword evidence="4 7" id="KW-0808">Transferase</keyword>